<dbReference type="Gene3D" id="1.10.4020.10">
    <property type="entry name" value="DNA breaking-rejoining enzymes"/>
    <property type="match status" value="1"/>
</dbReference>
<dbReference type="SUPFAM" id="SSF47353">
    <property type="entry name" value="Retrovirus capsid dimerization domain-like"/>
    <property type="match status" value="1"/>
</dbReference>
<protein>
    <submittedName>
        <fullName evidence="5">Zinc finger protein 397-like</fullName>
    </submittedName>
</protein>
<dbReference type="PANTHER" id="PTHR45935">
    <property type="entry name" value="PROTEIN ZBED8-RELATED"/>
    <property type="match status" value="1"/>
</dbReference>
<dbReference type="PANTHER" id="PTHR45935:SF15">
    <property type="entry name" value="SCAN BOX DOMAIN-CONTAINING PROTEIN"/>
    <property type="match status" value="1"/>
</dbReference>
<dbReference type="Proteomes" id="UP001190640">
    <property type="component" value="Chromosome 4"/>
</dbReference>
<evidence type="ECO:0000313" key="5">
    <source>
        <dbReference type="RefSeq" id="XP_054834003.1"/>
    </source>
</evidence>
<organism evidence="4 5">
    <name type="scientific">Eublepharis macularius</name>
    <name type="common">Leopard gecko</name>
    <name type="synonym">Cyrtodactylus macularius</name>
    <dbReference type="NCBI Taxonomy" id="481883"/>
    <lineage>
        <taxon>Eukaryota</taxon>
        <taxon>Metazoa</taxon>
        <taxon>Chordata</taxon>
        <taxon>Craniata</taxon>
        <taxon>Vertebrata</taxon>
        <taxon>Euteleostomi</taxon>
        <taxon>Lepidosauria</taxon>
        <taxon>Squamata</taxon>
        <taxon>Bifurcata</taxon>
        <taxon>Gekkota</taxon>
        <taxon>Eublepharidae</taxon>
        <taxon>Eublepharinae</taxon>
        <taxon>Eublepharis</taxon>
    </lineage>
</organism>
<name>A0AA97KXN0_EUBMA</name>
<dbReference type="InterPro" id="IPR038269">
    <property type="entry name" value="SCAN_sf"/>
</dbReference>
<accession>A0AA97KXN0</accession>
<dbReference type="RefSeq" id="XP_054834003.1">
    <property type="nucleotide sequence ID" value="XM_054978028.1"/>
</dbReference>
<feature type="domain" description="SCAN box" evidence="3">
    <location>
        <begin position="155"/>
        <end position="233"/>
    </location>
</feature>
<dbReference type="KEGG" id="emc:129328749"/>
<dbReference type="Pfam" id="PF02023">
    <property type="entry name" value="SCAN"/>
    <property type="match status" value="1"/>
</dbReference>
<keyword evidence="1" id="KW-0539">Nucleus</keyword>
<reference evidence="5" key="1">
    <citation type="submission" date="2025-08" db="UniProtKB">
        <authorList>
            <consortium name="RefSeq"/>
        </authorList>
    </citation>
    <scope>IDENTIFICATION</scope>
    <source>
        <tissue evidence="5">Blood</tissue>
    </source>
</reference>
<dbReference type="PROSITE" id="PS50804">
    <property type="entry name" value="SCAN_BOX"/>
    <property type="match status" value="1"/>
</dbReference>
<sequence>MKMEEQDPTSPAVGQRSEGIGTPPHILQTGSIGEFSQRRLGDHVKQEPREGLLQQWEVQWQDFLKTMESPHATWAISLPEKLTPWNDAQAFLASFEQVAIACQWPRDKWVTQLLPALSGEVEQAFFSLDAQDREDYGKVKAAILRGDAINREKIRQHFRHFCYQEAEGPRGAYGRLQELCQGWLKVERHSKEQILELLILEQFLTILPPEIQSWVKRSDPESCSQAVALAEEFLLRQPEAEREEKEVTPFHCAVSVGHLGE</sequence>
<evidence type="ECO:0000256" key="2">
    <source>
        <dbReference type="SAM" id="MobiDB-lite"/>
    </source>
</evidence>
<evidence type="ECO:0000313" key="4">
    <source>
        <dbReference type="Proteomes" id="UP001190640"/>
    </source>
</evidence>
<feature type="region of interest" description="Disordered" evidence="2">
    <location>
        <begin position="1"/>
        <end position="32"/>
    </location>
</feature>
<proteinExistence type="predicted"/>
<dbReference type="InterPro" id="IPR050916">
    <property type="entry name" value="SCAN-C2H2_zinc_finger"/>
</dbReference>
<evidence type="ECO:0000259" key="3">
    <source>
        <dbReference type="PROSITE" id="PS50804"/>
    </source>
</evidence>
<evidence type="ECO:0000256" key="1">
    <source>
        <dbReference type="ARBA" id="ARBA00023242"/>
    </source>
</evidence>
<dbReference type="SMART" id="SM00431">
    <property type="entry name" value="SCAN"/>
    <property type="match status" value="1"/>
</dbReference>
<dbReference type="InterPro" id="IPR003309">
    <property type="entry name" value="SCAN_dom"/>
</dbReference>
<dbReference type="GeneID" id="129328749"/>
<dbReference type="AlphaFoldDB" id="A0AA97KXN0"/>
<gene>
    <name evidence="5" type="primary">LOC129328749</name>
</gene>
<dbReference type="CDD" id="cd07936">
    <property type="entry name" value="SCAN"/>
    <property type="match status" value="1"/>
</dbReference>
<keyword evidence="4" id="KW-1185">Reference proteome</keyword>
<dbReference type="FunFam" id="1.10.4020.10:FF:000001">
    <property type="entry name" value="zinc finger protein 263 isoform X1"/>
    <property type="match status" value="1"/>
</dbReference>